<accession>A0A318SB16</accession>
<reference evidence="2 3" key="1">
    <citation type="submission" date="2018-06" db="EMBL/GenBank/DDBJ databases">
        <title>Genomic Encyclopedia of Type Strains, Phase IV (KMG-IV): sequencing the most valuable type-strain genomes for metagenomic binning, comparative biology and taxonomic classification.</title>
        <authorList>
            <person name="Goeker M."/>
        </authorList>
    </citation>
    <scope>NUCLEOTIDE SEQUENCE [LARGE SCALE GENOMIC DNA]</scope>
    <source>
        <strain evidence="2 3">DSM 18048</strain>
    </source>
</reference>
<name>A0A318SB16_9DEIO</name>
<dbReference type="Proteomes" id="UP000248326">
    <property type="component" value="Unassembled WGS sequence"/>
</dbReference>
<keyword evidence="1" id="KW-0732">Signal</keyword>
<evidence type="ECO:0000313" key="3">
    <source>
        <dbReference type="Proteomes" id="UP000248326"/>
    </source>
</evidence>
<dbReference type="RefSeq" id="WP_110885317.1">
    <property type="nucleotide sequence ID" value="NZ_QJSX01000002.1"/>
</dbReference>
<evidence type="ECO:0000313" key="2">
    <source>
        <dbReference type="EMBL" id="PYE55762.1"/>
    </source>
</evidence>
<dbReference type="AlphaFoldDB" id="A0A318SB16"/>
<evidence type="ECO:0000256" key="1">
    <source>
        <dbReference type="SAM" id="SignalP"/>
    </source>
</evidence>
<gene>
    <name evidence="2" type="ORF">DES52_102126</name>
</gene>
<proteinExistence type="predicted"/>
<protein>
    <recommendedName>
        <fullName evidence="4">Parallel beta helix pectate lyase-like protein</fullName>
    </recommendedName>
</protein>
<dbReference type="SUPFAM" id="SSF51126">
    <property type="entry name" value="Pectin lyase-like"/>
    <property type="match status" value="1"/>
</dbReference>
<dbReference type="EMBL" id="QJSX01000002">
    <property type="protein sequence ID" value="PYE55762.1"/>
    <property type="molecule type" value="Genomic_DNA"/>
</dbReference>
<keyword evidence="3" id="KW-1185">Reference proteome</keyword>
<dbReference type="OrthoDB" id="52297at2"/>
<sequence>MKSLFAAVVVLTSTLSLSLAAQADQQKNITYDKPIVITKGGTYRGNWQSLDPDVAAVTVRTSEPVVIEYSNIQSRGNLIDSRYVRANLTVRHTRGIGLNPARPLSENRHPGRFLHLEEFESARIENNYMEGTSGIYFRSFLGNAKLGQTITVVRNQVRNIDGRKSVGADQFSAEKYYLVQFVQFNNIRRVADAEIAWNEIINEPGKSRVEEVINLFGSSGTPESPIRIHDNYIQGAFAAQPQNGTYSGGGIMLGDGGSSSMEGAGGYVMAYRNQVVGTSNQGIVVAAGNNIKVFENRVISSGLLPDGRPIASQNVGMYVWDAYGDKKHKTFFNIAVYDNVIGWSTPLKGSNAQNPVWFPDCTPGQCANNTILPGPVTLQTERDEKVLWQRKLQNNRVEIGPQEKAAAQKR</sequence>
<organism evidence="2 3">
    <name type="scientific">Deinococcus yavapaiensis KR-236</name>
    <dbReference type="NCBI Taxonomy" id="694435"/>
    <lineage>
        <taxon>Bacteria</taxon>
        <taxon>Thermotogati</taxon>
        <taxon>Deinococcota</taxon>
        <taxon>Deinococci</taxon>
        <taxon>Deinococcales</taxon>
        <taxon>Deinococcaceae</taxon>
        <taxon>Deinococcus</taxon>
    </lineage>
</organism>
<dbReference type="InterPro" id="IPR011050">
    <property type="entry name" value="Pectin_lyase_fold/virulence"/>
</dbReference>
<feature type="chain" id="PRO_5016265032" description="Parallel beta helix pectate lyase-like protein" evidence="1">
    <location>
        <begin position="24"/>
        <end position="410"/>
    </location>
</feature>
<evidence type="ECO:0008006" key="4">
    <source>
        <dbReference type="Google" id="ProtNLM"/>
    </source>
</evidence>
<feature type="signal peptide" evidence="1">
    <location>
        <begin position="1"/>
        <end position="23"/>
    </location>
</feature>
<comment type="caution">
    <text evidence="2">The sequence shown here is derived from an EMBL/GenBank/DDBJ whole genome shotgun (WGS) entry which is preliminary data.</text>
</comment>